<dbReference type="AlphaFoldDB" id="X0M3Y2"/>
<gene>
    <name evidence="1" type="ORF">FOTG_03038</name>
</gene>
<reference evidence="1" key="1">
    <citation type="submission" date="2011-11" db="EMBL/GenBank/DDBJ databases">
        <title>The Genome Sequence of Fusarium oxysporum Cotton.</title>
        <authorList>
            <consortium name="The Broad Institute Genome Sequencing Platform"/>
            <person name="Ma L.-J."/>
            <person name="Gale L.R."/>
            <person name="Schwartz D.C."/>
            <person name="Zhou S."/>
            <person name="Corby-Kistler H."/>
            <person name="Young S.K."/>
            <person name="Zeng Q."/>
            <person name="Gargeya S."/>
            <person name="Fitzgerald M."/>
            <person name="Haas B."/>
            <person name="Abouelleil A."/>
            <person name="Alvarado L."/>
            <person name="Arachchi H.M."/>
            <person name="Berlin A."/>
            <person name="Brown A."/>
            <person name="Chapman S.B."/>
            <person name="Chen Z."/>
            <person name="Dunbar C."/>
            <person name="Freedman E."/>
            <person name="Gearin G."/>
            <person name="Goldberg J."/>
            <person name="Griggs A."/>
            <person name="Gujja S."/>
            <person name="Heiman D."/>
            <person name="Howarth C."/>
            <person name="Larson L."/>
            <person name="Lui A."/>
            <person name="MacDonald P.J.P."/>
            <person name="Montmayeur A."/>
            <person name="Murphy C."/>
            <person name="Neiman D."/>
            <person name="Pearson M."/>
            <person name="Priest M."/>
            <person name="Roberts A."/>
            <person name="Saif S."/>
            <person name="Shea T."/>
            <person name="Shenoy N."/>
            <person name="Sisk P."/>
            <person name="Stolte C."/>
            <person name="Sykes S."/>
            <person name="Wortman J."/>
            <person name="Nusbaum C."/>
            <person name="Birren B."/>
        </authorList>
    </citation>
    <scope>NUCLEOTIDE SEQUENCE [LARGE SCALE GENOMIC DNA]</scope>
    <source>
        <strain evidence="1">25433</strain>
    </source>
</reference>
<reference evidence="1" key="2">
    <citation type="submission" date="2012-05" db="EMBL/GenBank/DDBJ databases">
        <title>The Genome Annotation of Fusarium oxysporum Cotton.</title>
        <authorList>
            <consortium name="The Broad Institute Genomics Platform"/>
            <person name="Ma L.-J."/>
            <person name="Corby-Kistler H."/>
            <person name="Broz K."/>
            <person name="Gale L.R."/>
            <person name="Jonkers W."/>
            <person name="O'Donnell K."/>
            <person name="Ploetz R."/>
            <person name="Steinberg C."/>
            <person name="Schwartz D.C."/>
            <person name="VanEtten H."/>
            <person name="Zhou S."/>
            <person name="Young S.K."/>
            <person name="Zeng Q."/>
            <person name="Gargeya S."/>
            <person name="Fitzgerald M."/>
            <person name="Abouelleil A."/>
            <person name="Alvarado L."/>
            <person name="Chapman S.B."/>
            <person name="Gainer-Dewar J."/>
            <person name="Goldberg J."/>
            <person name="Griggs A."/>
            <person name="Gujja S."/>
            <person name="Hansen M."/>
            <person name="Howarth C."/>
            <person name="Imamovic A."/>
            <person name="Ireland A."/>
            <person name="Larimer J."/>
            <person name="McCowan C."/>
            <person name="Murphy C."/>
            <person name="Pearson M."/>
            <person name="Poon T.W."/>
            <person name="Priest M."/>
            <person name="Roberts A."/>
            <person name="Saif S."/>
            <person name="Shea T."/>
            <person name="Sykes S."/>
            <person name="Wortman J."/>
            <person name="Nusbaum C."/>
            <person name="Birren B."/>
        </authorList>
    </citation>
    <scope>NUCLEOTIDE SEQUENCE</scope>
    <source>
        <strain evidence="1">25433</strain>
    </source>
</reference>
<name>X0M3Y2_FUSOX</name>
<dbReference type="Proteomes" id="UP000030701">
    <property type="component" value="Unassembled WGS sequence"/>
</dbReference>
<dbReference type="HOGENOM" id="CLU_2109135_0_0_1"/>
<accession>X0M3Y2</accession>
<protein>
    <submittedName>
        <fullName evidence="1">Uncharacterized protein</fullName>
    </submittedName>
</protein>
<proteinExistence type="predicted"/>
<dbReference type="EMBL" id="JH657921">
    <property type="protein sequence ID" value="EXM32838.1"/>
    <property type="molecule type" value="Genomic_DNA"/>
</dbReference>
<sequence length="115" mass="12901">MTTSSGPATAGQYSYPCRAQDNTFVINIHVTIKQPENRHWCQQISEESMKLEGCTDSLPLSGPMRHHCCQQPRKARAATQFRPDYENTSQQGCIIRVDTISRSETFIPSLHGSFG</sequence>
<organism evidence="1">
    <name type="scientific">Fusarium oxysporum f. sp. vasinfectum 25433</name>
    <dbReference type="NCBI Taxonomy" id="1089449"/>
    <lineage>
        <taxon>Eukaryota</taxon>
        <taxon>Fungi</taxon>
        <taxon>Dikarya</taxon>
        <taxon>Ascomycota</taxon>
        <taxon>Pezizomycotina</taxon>
        <taxon>Sordariomycetes</taxon>
        <taxon>Hypocreomycetidae</taxon>
        <taxon>Hypocreales</taxon>
        <taxon>Nectriaceae</taxon>
        <taxon>Fusarium</taxon>
        <taxon>Fusarium oxysporum species complex</taxon>
    </lineage>
</organism>
<evidence type="ECO:0000313" key="1">
    <source>
        <dbReference type="EMBL" id="EXM32838.1"/>
    </source>
</evidence>